<feature type="domain" description="Reverse transcriptase" evidence="9">
    <location>
        <begin position="27"/>
        <end position="254"/>
    </location>
</feature>
<evidence type="ECO:0000313" key="10">
    <source>
        <dbReference type="EMBL" id="OFC71166.1"/>
    </source>
</evidence>
<comment type="caution">
    <text evidence="10">The sequence shown here is derived from an EMBL/GenBank/DDBJ whole genome shotgun (WGS) entry which is preliminary data.</text>
</comment>
<evidence type="ECO:0000256" key="3">
    <source>
        <dbReference type="ARBA" id="ARBA00022695"/>
    </source>
</evidence>
<dbReference type="Pfam" id="PF13365">
    <property type="entry name" value="Trypsin_2"/>
    <property type="match status" value="1"/>
</dbReference>
<evidence type="ECO:0000256" key="4">
    <source>
        <dbReference type="ARBA" id="ARBA00022723"/>
    </source>
</evidence>
<dbReference type="PRINTS" id="PR00866">
    <property type="entry name" value="RNADNAPOLMS"/>
</dbReference>
<dbReference type="EC" id="2.7.7.49" evidence="1"/>
<gene>
    <name evidence="10" type="ORF">BFC18_08340</name>
</gene>
<dbReference type="EMBL" id="MDHN01000015">
    <property type="protein sequence ID" value="OFC71166.1"/>
    <property type="molecule type" value="Genomic_DNA"/>
</dbReference>
<dbReference type="CDD" id="cd03487">
    <property type="entry name" value="RT_Bac_retron_II"/>
    <property type="match status" value="1"/>
</dbReference>
<dbReference type="GO" id="GO:0046872">
    <property type="term" value="F:metal ion binding"/>
    <property type="evidence" value="ECO:0007669"/>
    <property type="project" value="UniProtKB-KW"/>
</dbReference>
<dbReference type="STRING" id="1656094.BFC18_08340"/>
<evidence type="ECO:0000313" key="11">
    <source>
        <dbReference type="Proteomes" id="UP000175691"/>
    </source>
</evidence>
<dbReference type="GO" id="GO:0003723">
    <property type="term" value="F:RNA binding"/>
    <property type="evidence" value="ECO:0007669"/>
    <property type="project" value="InterPro"/>
</dbReference>
<comment type="similarity">
    <text evidence="7">Belongs to the bacterial reverse transcriptase family.</text>
</comment>
<keyword evidence="5" id="KW-0460">Magnesium</keyword>
<dbReference type="InterPro" id="IPR051083">
    <property type="entry name" value="GrpII_Intron_Splice-Mob/Def"/>
</dbReference>
<organism evidence="10 11">
    <name type="scientific">Alteromonas confluentis</name>
    <dbReference type="NCBI Taxonomy" id="1656094"/>
    <lineage>
        <taxon>Bacteria</taxon>
        <taxon>Pseudomonadati</taxon>
        <taxon>Pseudomonadota</taxon>
        <taxon>Gammaproteobacteria</taxon>
        <taxon>Alteromonadales</taxon>
        <taxon>Alteromonadaceae</taxon>
        <taxon>Alteromonas/Salinimonas group</taxon>
        <taxon>Alteromonas</taxon>
    </lineage>
</organism>
<evidence type="ECO:0000256" key="6">
    <source>
        <dbReference type="ARBA" id="ARBA00022918"/>
    </source>
</evidence>
<dbReference type="Proteomes" id="UP000175691">
    <property type="component" value="Unassembled WGS sequence"/>
</dbReference>
<keyword evidence="4" id="KW-0479">Metal-binding</keyword>
<proteinExistence type="inferred from homology"/>
<dbReference type="PROSITE" id="PS50878">
    <property type="entry name" value="RT_POL"/>
    <property type="match status" value="1"/>
</dbReference>
<reference evidence="10 11" key="1">
    <citation type="submission" date="2016-08" db="EMBL/GenBank/DDBJ databases">
        <authorList>
            <person name="Seilhamer J.J."/>
        </authorList>
    </citation>
    <scope>NUCLEOTIDE SEQUENCE [LARGE SCALE GENOMIC DNA]</scope>
    <source>
        <strain evidence="10 11">KCTC 42603</strain>
    </source>
</reference>
<evidence type="ECO:0000259" key="9">
    <source>
        <dbReference type="PROSITE" id="PS50878"/>
    </source>
</evidence>
<sequence>MLFGTTPKDLKSCNTVEGLAHLLGTDYNSLGKLLYGKKTLYRAFDIVKKSGGVREITTPIPSLKVLQRKLKDLIEPFTSHREAAHGFIRKRGVLTNATRHVGKKHVLNTDLEDFFGTINFGRVKRLFESSPFELSSQVATVLAQIVCYKNRLPQGAPTSPIISNMIAFKLDGNLTSLARKAKSTYTRYADDLTFSCHSSMLLEKNGIIKFDKDNKAIAGKELVAIIKSNGFEINHQKTRLQSRGSHQGVTGITVNEKPNVSRTFIRKTSSILYAINRWGAEQAEEEHFAKYRRGYSPPRAQLRRKKKPGDLILKMVKGQVNYNRMIRGESCPVYRKLAYQLTIALGCPNEDLNKDWRSWIAESTFIVDNVEDICQGSCVLIKDIGFVSNQHVLNSITKSNFTANVTICDPYDYSRKYPLISLLKMSIEKDIALIDAGVHALSLRGLEVAESPNYKIGTKVIAIGFPNHTEGTPPTILDCKIIGRTKWHHEPRIKVDSNIHHGFSGGAVVDLDGKVIGIVANGTAVGAPKAADNLFIPIETVAQYA</sequence>
<keyword evidence="6" id="KW-0695">RNA-directed DNA polymerase</keyword>
<dbReference type="InterPro" id="IPR009003">
    <property type="entry name" value="Peptidase_S1_PA"/>
</dbReference>
<keyword evidence="2" id="KW-0808">Transferase</keyword>
<evidence type="ECO:0000256" key="1">
    <source>
        <dbReference type="ARBA" id="ARBA00012493"/>
    </source>
</evidence>
<evidence type="ECO:0000256" key="8">
    <source>
        <dbReference type="ARBA" id="ARBA00048173"/>
    </source>
</evidence>
<evidence type="ECO:0000256" key="2">
    <source>
        <dbReference type="ARBA" id="ARBA00022679"/>
    </source>
</evidence>
<dbReference type="InterPro" id="IPR000477">
    <property type="entry name" value="RT_dom"/>
</dbReference>
<dbReference type="PANTHER" id="PTHR34047">
    <property type="entry name" value="NUCLEAR INTRON MATURASE 1, MITOCHONDRIAL-RELATED"/>
    <property type="match status" value="1"/>
</dbReference>
<accession>A0A1E7ZCB5</accession>
<evidence type="ECO:0000256" key="7">
    <source>
        <dbReference type="ARBA" id="ARBA00034120"/>
    </source>
</evidence>
<evidence type="ECO:0000256" key="5">
    <source>
        <dbReference type="ARBA" id="ARBA00022842"/>
    </source>
</evidence>
<dbReference type="Pfam" id="PF00078">
    <property type="entry name" value="RVT_1"/>
    <property type="match status" value="1"/>
</dbReference>
<comment type="catalytic activity">
    <reaction evidence="8">
        <text>DNA(n) + a 2'-deoxyribonucleoside 5'-triphosphate = DNA(n+1) + diphosphate</text>
        <dbReference type="Rhea" id="RHEA:22508"/>
        <dbReference type="Rhea" id="RHEA-COMP:17339"/>
        <dbReference type="Rhea" id="RHEA-COMP:17340"/>
        <dbReference type="ChEBI" id="CHEBI:33019"/>
        <dbReference type="ChEBI" id="CHEBI:61560"/>
        <dbReference type="ChEBI" id="CHEBI:173112"/>
        <dbReference type="EC" id="2.7.7.49"/>
    </reaction>
</comment>
<dbReference type="AlphaFoldDB" id="A0A1E7ZCB5"/>
<dbReference type="PANTHER" id="PTHR34047:SF7">
    <property type="entry name" value="RNA-DIRECTED DNA POLYMERASE"/>
    <property type="match status" value="1"/>
</dbReference>
<keyword evidence="11" id="KW-1185">Reference proteome</keyword>
<keyword evidence="3" id="KW-0548">Nucleotidyltransferase</keyword>
<name>A0A1E7ZCB5_9ALTE</name>
<dbReference type="SUPFAM" id="SSF50494">
    <property type="entry name" value="Trypsin-like serine proteases"/>
    <property type="match status" value="1"/>
</dbReference>
<protein>
    <recommendedName>
        <fullName evidence="1">RNA-directed DNA polymerase</fullName>
        <ecNumber evidence="1">2.7.7.49</ecNumber>
    </recommendedName>
</protein>
<dbReference type="GO" id="GO:0003964">
    <property type="term" value="F:RNA-directed DNA polymerase activity"/>
    <property type="evidence" value="ECO:0007669"/>
    <property type="project" value="UniProtKB-KW"/>
</dbReference>
<dbReference type="InterPro" id="IPR000123">
    <property type="entry name" value="Reverse_transcriptase_msDNA"/>
</dbReference>
<dbReference type="Gene3D" id="2.40.10.120">
    <property type="match status" value="1"/>
</dbReference>